<dbReference type="AlphaFoldDB" id="A0A1H4B7X9"/>
<gene>
    <name evidence="2" type="ORF">SAMN04487990_11374</name>
</gene>
<dbReference type="GO" id="GO:0003677">
    <property type="term" value="F:DNA binding"/>
    <property type="evidence" value="ECO:0007669"/>
    <property type="project" value="UniProtKB-KW"/>
</dbReference>
<dbReference type="InterPro" id="IPR053182">
    <property type="entry name" value="YobU-like_regulator"/>
</dbReference>
<proteinExistence type="predicted"/>
<accession>A0A1H4B7X9</accession>
<reference evidence="2 3" key="1">
    <citation type="submission" date="2016-10" db="EMBL/GenBank/DDBJ databases">
        <authorList>
            <person name="de Groot N.N."/>
        </authorList>
    </citation>
    <scope>NUCLEOTIDE SEQUENCE [LARGE SCALE GENOMIC DNA]</scope>
    <source>
        <strain evidence="2 3">DSM 23842</strain>
    </source>
</reference>
<dbReference type="InterPro" id="IPR029441">
    <property type="entry name" value="Cass2"/>
</dbReference>
<dbReference type="Gene3D" id="3.20.80.10">
    <property type="entry name" value="Regulatory factor, effector binding domain"/>
    <property type="match status" value="1"/>
</dbReference>
<organism evidence="2 3">
    <name type="scientific">Bizionia paragorgiae</name>
    <dbReference type="NCBI Taxonomy" id="283786"/>
    <lineage>
        <taxon>Bacteria</taxon>
        <taxon>Pseudomonadati</taxon>
        <taxon>Bacteroidota</taxon>
        <taxon>Flavobacteriia</taxon>
        <taxon>Flavobacteriales</taxon>
        <taxon>Flavobacteriaceae</taxon>
        <taxon>Bizionia</taxon>
    </lineage>
</organism>
<protein>
    <submittedName>
        <fullName evidence="2">Predicted transcriptional regulator YdeE, contains AraC-type DNA-binding domain</fullName>
    </submittedName>
</protein>
<dbReference type="SMART" id="SM00871">
    <property type="entry name" value="AraC_E_bind"/>
    <property type="match status" value="1"/>
</dbReference>
<dbReference type="STRING" id="283786.SAMN04487990_11374"/>
<dbReference type="PANTHER" id="PTHR36444:SF2">
    <property type="entry name" value="TRANSCRIPTIONAL REGULATOR PROTEIN YOBU-RELATED"/>
    <property type="match status" value="1"/>
</dbReference>
<evidence type="ECO:0000313" key="3">
    <source>
        <dbReference type="Proteomes" id="UP000198846"/>
    </source>
</evidence>
<dbReference type="Pfam" id="PF14526">
    <property type="entry name" value="Cass2"/>
    <property type="match status" value="1"/>
</dbReference>
<keyword evidence="2" id="KW-0238">DNA-binding</keyword>
<name>A0A1H4B7X9_BIZPA</name>
<dbReference type="InterPro" id="IPR011256">
    <property type="entry name" value="Reg_factor_effector_dom_sf"/>
</dbReference>
<sequence length="153" mass="17178">MQTVKIEPFKIIGIAIRTTNENGQASQEIAELWQRFMSENVNSKIPNKIDNSVYSLYTDYESDHTKPYTAILGCKVENLDNVPNGMVGKSFDGGTYSKTKAKGDLMQGLVVNQWSKIFEMELDRTYDADFEIFGETAQNPANAEVDFYVGIKG</sequence>
<dbReference type="InterPro" id="IPR010499">
    <property type="entry name" value="AraC_E-bd"/>
</dbReference>
<dbReference type="EMBL" id="FNQK01000013">
    <property type="protein sequence ID" value="SEA44058.1"/>
    <property type="molecule type" value="Genomic_DNA"/>
</dbReference>
<evidence type="ECO:0000259" key="1">
    <source>
        <dbReference type="SMART" id="SM00871"/>
    </source>
</evidence>
<dbReference type="Proteomes" id="UP000198846">
    <property type="component" value="Unassembled WGS sequence"/>
</dbReference>
<dbReference type="OrthoDB" id="9801008at2"/>
<keyword evidence="3" id="KW-1185">Reference proteome</keyword>
<feature type="domain" description="AraC effector-binding" evidence="1">
    <location>
        <begin position="1"/>
        <end position="152"/>
    </location>
</feature>
<dbReference type="PANTHER" id="PTHR36444">
    <property type="entry name" value="TRANSCRIPTIONAL REGULATOR PROTEIN YOBU-RELATED"/>
    <property type="match status" value="1"/>
</dbReference>
<evidence type="ECO:0000313" key="2">
    <source>
        <dbReference type="EMBL" id="SEA44058.1"/>
    </source>
</evidence>
<dbReference type="RefSeq" id="WP_092134978.1">
    <property type="nucleotide sequence ID" value="NZ_FNQK01000013.1"/>
</dbReference>
<dbReference type="SUPFAM" id="SSF55136">
    <property type="entry name" value="Probable bacterial effector-binding domain"/>
    <property type="match status" value="1"/>
</dbReference>